<dbReference type="SUPFAM" id="SSF49299">
    <property type="entry name" value="PKD domain"/>
    <property type="match status" value="1"/>
</dbReference>
<dbReference type="Gene3D" id="2.130.10.10">
    <property type="entry name" value="YVTN repeat-like/Quinoprotein amine dehydrogenase"/>
    <property type="match status" value="1"/>
</dbReference>
<dbReference type="Gene3D" id="2.60.40.10">
    <property type="entry name" value="Immunoglobulins"/>
    <property type="match status" value="1"/>
</dbReference>
<protein>
    <submittedName>
        <fullName evidence="2">PKD domain-containing protein</fullName>
    </submittedName>
</protein>
<reference evidence="2 3" key="1">
    <citation type="submission" date="2018-12" db="EMBL/GenBank/DDBJ databases">
        <title>Hymenobacter gummosus sp. nov., isolated from a spring.</title>
        <authorList>
            <person name="Nie L."/>
        </authorList>
    </citation>
    <scope>NUCLEOTIDE SEQUENCE [LARGE SCALE GENOMIC DNA]</scope>
    <source>
        <strain evidence="2 3">KCTC 52166</strain>
    </source>
</reference>
<dbReference type="RefSeq" id="WP_126691901.1">
    <property type="nucleotide sequence ID" value="NZ_RXOF01000002.1"/>
</dbReference>
<dbReference type="InterPro" id="IPR015943">
    <property type="entry name" value="WD40/YVTN_repeat-like_dom_sf"/>
</dbReference>
<dbReference type="SUPFAM" id="SSF75011">
    <property type="entry name" value="3-carboxy-cis,cis-mucoante lactonizing enzyme"/>
    <property type="match status" value="1"/>
</dbReference>
<keyword evidence="3" id="KW-1185">Reference proteome</keyword>
<dbReference type="PROSITE" id="PS50093">
    <property type="entry name" value="PKD"/>
    <property type="match status" value="1"/>
</dbReference>
<dbReference type="Pfam" id="PF13585">
    <property type="entry name" value="CHU_C"/>
    <property type="match status" value="1"/>
</dbReference>
<comment type="caution">
    <text evidence="2">The sequence shown here is derived from an EMBL/GenBank/DDBJ whole genome shotgun (WGS) entry which is preliminary data.</text>
</comment>
<evidence type="ECO:0000313" key="3">
    <source>
        <dbReference type="Proteomes" id="UP000282184"/>
    </source>
</evidence>
<dbReference type="OrthoDB" id="9765926at2"/>
<evidence type="ECO:0000259" key="1">
    <source>
        <dbReference type="PROSITE" id="PS50093"/>
    </source>
</evidence>
<organism evidence="2 3">
    <name type="scientific">Hymenobacter gummosus</name>
    <dbReference type="NCBI Taxonomy" id="1776032"/>
    <lineage>
        <taxon>Bacteria</taxon>
        <taxon>Pseudomonadati</taxon>
        <taxon>Bacteroidota</taxon>
        <taxon>Cytophagia</taxon>
        <taxon>Cytophagales</taxon>
        <taxon>Hymenobacteraceae</taxon>
        <taxon>Hymenobacter</taxon>
    </lineage>
</organism>
<dbReference type="EMBL" id="RXOF01000002">
    <property type="protein sequence ID" value="RTQ52243.1"/>
    <property type="molecule type" value="Genomic_DNA"/>
</dbReference>
<dbReference type="CDD" id="cd00146">
    <property type="entry name" value="PKD"/>
    <property type="match status" value="1"/>
</dbReference>
<dbReference type="Pfam" id="PF18911">
    <property type="entry name" value="PKD_4"/>
    <property type="match status" value="1"/>
</dbReference>
<dbReference type="InterPro" id="IPR035986">
    <property type="entry name" value="PKD_dom_sf"/>
</dbReference>
<dbReference type="Proteomes" id="UP000282184">
    <property type="component" value="Unassembled WGS sequence"/>
</dbReference>
<dbReference type="AlphaFoldDB" id="A0A3S0K7K2"/>
<name>A0A3S0K7K2_9BACT</name>
<accession>A0A3S0K7K2</accession>
<evidence type="ECO:0000313" key="2">
    <source>
        <dbReference type="EMBL" id="RTQ52243.1"/>
    </source>
</evidence>
<sequence length="572" mass="62925">MNKLVRAGLVVVWMAVVLPGSLARAQGPWSRWYFGRQAGLYFGPDSVEHVPRSPLESSEACATISDSTGNLLFYSDGERVWNRLHQLVPRADTIGGHRSSTQGCVIVPAPRQRGRYLIYTLDGIEHLLANGLRLTEIEQTPDGRGRVVRKRVGINLTLPDTVYHPLSSYSQFTEKMALVRHANRQDYWLVTHLWQSETYVSVRVGQSLSDTATFVCTDAGMYHGGGAYGVNASGWLVASPDGRRLACAVGEAGTELLDFDPATGRVSNARRLNLPPVAAGLYAYGAAFSPDGNLLYLSYMSLTRPLSTLQYVVQYDVRLPAAQVGSSGIVVAAQENPLAALQLGNDGRIYVSVWTRTGLDRIEYPNVRGPLCLYRPQAWGLTPGSNGWLGLPLRPNDAPYATWLRAAADSVCAGEAATVRALNVPPLSTLDTLVWDFGDGTRARTTAATAQHSYPAPGRYQVRVQLRHVGLQAEATTWVTVRPAGACAPPQVLIPNVITPNGDARNDRFELRGLRAAEWRCRIFNRWGRPVFEVEAYQDDWRAAQQPAGVYYYHLTHRQDGRTIKGTVEVVR</sequence>
<gene>
    <name evidence="2" type="ORF">EJV47_04245</name>
</gene>
<feature type="domain" description="PKD" evidence="1">
    <location>
        <begin position="435"/>
        <end position="464"/>
    </location>
</feature>
<proteinExistence type="predicted"/>
<dbReference type="InterPro" id="IPR000601">
    <property type="entry name" value="PKD_dom"/>
</dbReference>
<dbReference type="InterPro" id="IPR013783">
    <property type="entry name" value="Ig-like_fold"/>
</dbReference>